<evidence type="ECO:0000259" key="8">
    <source>
        <dbReference type="PROSITE" id="PS50928"/>
    </source>
</evidence>
<evidence type="ECO:0000313" key="10">
    <source>
        <dbReference type="Proteomes" id="UP000278962"/>
    </source>
</evidence>
<feature type="domain" description="ABC transmembrane type-1" evidence="8">
    <location>
        <begin position="101"/>
        <end position="332"/>
    </location>
</feature>
<dbReference type="PANTHER" id="PTHR43163:SF6">
    <property type="entry name" value="DIPEPTIDE TRANSPORT SYSTEM PERMEASE PROTEIN DPPB-RELATED"/>
    <property type="match status" value="1"/>
</dbReference>
<dbReference type="PROSITE" id="PS50928">
    <property type="entry name" value="ABC_TM1"/>
    <property type="match status" value="1"/>
</dbReference>
<dbReference type="InterPro" id="IPR000515">
    <property type="entry name" value="MetI-like"/>
</dbReference>
<evidence type="ECO:0000256" key="5">
    <source>
        <dbReference type="ARBA" id="ARBA00022989"/>
    </source>
</evidence>
<evidence type="ECO:0000256" key="3">
    <source>
        <dbReference type="ARBA" id="ARBA00022475"/>
    </source>
</evidence>
<evidence type="ECO:0000256" key="4">
    <source>
        <dbReference type="ARBA" id="ARBA00022692"/>
    </source>
</evidence>
<feature type="transmembrane region" description="Helical" evidence="7">
    <location>
        <begin position="12"/>
        <end position="33"/>
    </location>
</feature>
<dbReference type="InterPro" id="IPR045621">
    <property type="entry name" value="BPD_transp_1_N"/>
</dbReference>
<evidence type="ECO:0000256" key="1">
    <source>
        <dbReference type="ARBA" id="ARBA00004651"/>
    </source>
</evidence>
<evidence type="ECO:0000313" key="9">
    <source>
        <dbReference type="EMBL" id="RKQ92544.1"/>
    </source>
</evidence>
<dbReference type="Gene3D" id="1.10.3720.10">
    <property type="entry name" value="MetI-like"/>
    <property type="match status" value="1"/>
</dbReference>
<dbReference type="OrthoDB" id="9778910at2"/>
<dbReference type="AlphaFoldDB" id="A0A660LHP5"/>
<dbReference type="RefSeq" id="WP_121250235.1">
    <property type="nucleotide sequence ID" value="NZ_RBIL01000001.1"/>
</dbReference>
<feature type="transmembrane region" description="Helical" evidence="7">
    <location>
        <begin position="137"/>
        <end position="161"/>
    </location>
</feature>
<keyword evidence="3" id="KW-1003">Cell membrane</keyword>
<proteinExistence type="inferred from homology"/>
<feature type="transmembrane region" description="Helical" evidence="7">
    <location>
        <begin position="105"/>
        <end position="125"/>
    </location>
</feature>
<evidence type="ECO:0000256" key="7">
    <source>
        <dbReference type="RuleBase" id="RU363032"/>
    </source>
</evidence>
<organism evidence="9 10">
    <name type="scientific">Solirubrobacter pauli</name>
    <dbReference type="NCBI Taxonomy" id="166793"/>
    <lineage>
        <taxon>Bacteria</taxon>
        <taxon>Bacillati</taxon>
        <taxon>Actinomycetota</taxon>
        <taxon>Thermoleophilia</taxon>
        <taxon>Solirubrobacterales</taxon>
        <taxon>Solirubrobacteraceae</taxon>
        <taxon>Solirubrobacter</taxon>
    </lineage>
</organism>
<feature type="transmembrane region" description="Helical" evidence="7">
    <location>
        <begin position="308"/>
        <end position="335"/>
    </location>
</feature>
<keyword evidence="5 7" id="KW-1133">Transmembrane helix</keyword>
<dbReference type="GO" id="GO:0055085">
    <property type="term" value="P:transmembrane transport"/>
    <property type="evidence" value="ECO:0007669"/>
    <property type="project" value="InterPro"/>
</dbReference>
<keyword evidence="6 7" id="KW-0472">Membrane</keyword>
<dbReference type="Pfam" id="PF19300">
    <property type="entry name" value="BPD_transp_1_N"/>
    <property type="match status" value="1"/>
</dbReference>
<reference evidence="9 10" key="1">
    <citation type="submission" date="2018-10" db="EMBL/GenBank/DDBJ databases">
        <title>Genomic Encyclopedia of Archaeal and Bacterial Type Strains, Phase II (KMG-II): from individual species to whole genera.</title>
        <authorList>
            <person name="Goeker M."/>
        </authorList>
    </citation>
    <scope>NUCLEOTIDE SEQUENCE [LARGE SCALE GENOMIC DNA]</scope>
    <source>
        <strain evidence="9 10">DSM 14954</strain>
    </source>
</reference>
<dbReference type="EMBL" id="RBIL01000001">
    <property type="protein sequence ID" value="RKQ92544.1"/>
    <property type="molecule type" value="Genomic_DNA"/>
</dbReference>
<evidence type="ECO:0000256" key="6">
    <source>
        <dbReference type="ARBA" id="ARBA00023136"/>
    </source>
</evidence>
<accession>A0A660LHP5</accession>
<feature type="transmembrane region" description="Helical" evidence="7">
    <location>
        <begin position="263"/>
        <end position="284"/>
    </location>
</feature>
<comment type="subcellular location">
    <subcellularLocation>
        <location evidence="1 7">Cell membrane</location>
        <topology evidence="1 7">Multi-pass membrane protein</topology>
    </subcellularLocation>
</comment>
<keyword evidence="10" id="KW-1185">Reference proteome</keyword>
<protein>
    <submittedName>
        <fullName evidence="9">Peptide/nickel transport system permease protein</fullName>
    </submittedName>
</protein>
<evidence type="ECO:0000256" key="2">
    <source>
        <dbReference type="ARBA" id="ARBA00022448"/>
    </source>
</evidence>
<dbReference type="Proteomes" id="UP000278962">
    <property type="component" value="Unassembled WGS sequence"/>
</dbReference>
<dbReference type="PANTHER" id="PTHR43163">
    <property type="entry name" value="DIPEPTIDE TRANSPORT SYSTEM PERMEASE PROTEIN DPPB-RELATED"/>
    <property type="match status" value="1"/>
</dbReference>
<name>A0A660LHP5_9ACTN</name>
<comment type="caution">
    <text evidence="9">The sequence shown here is derived from an EMBL/GenBank/DDBJ whole genome shotgun (WGS) entry which is preliminary data.</text>
</comment>
<dbReference type="Pfam" id="PF00528">
    <property type="entry name" value="BPD_transp_1"/>
    <property type="match status" value="1"/>
</dbReference>
<dbReference type="GO" id="GO:0005886">
    <property type="term" value="C:plasma membrane"/>
    <property type="evidence" value="ECO:0007669"/>
    <property type="project" value="UniProtKB-SubCell"/>
</dbReference>
<keyword evidence="2 7" id="KW-0813">Transport</keyword>
<keyword evidence="4 7" id="KW-0812">Transmembrane</keyword>
<dbReference type="SUPFAM" id="SSF161098">
    <property type="entry name" value="MetI-like"/>
    <property type="match status" value="1"/>
</dbReference>
<gene>
    <name evidence="9" type="ORF">C8N24_2395</name>
</gene>
<sequence length="341" mass="36903">MSRAGSLRGYVLVRIALMIPMVWVLLTVVFLMMRVAPGSPVSATLGGKLSPAEIAEREAALGFDRPLIVQYLDYLWDAVRFQFGTTVTDGQTIGSLIVENGGATLTLTVAALLVAIVFGLPLGLIAGRYRETIPDAFIRVFAILGYAAPPFFVGLLAQLLFAKNLDWLPASKMASPITQATAEVHTHILIIDLAIDGNWDGVWDVILHLILPATTLGLLVMGVFIRLVRVNVGQALGGDYVEAARARGVGERRVVSRHAFRNALVPVVTVMGLQAALLLGGAVLTEQTFSWPGLGTRLLQYLNSRDYIGVQGLITFFALIVVFISLIIDIVNALIDPRVRY</sequence>
<dbReference type="CDD" id="cd06261">
    <property type="entry name" value="TM_PBP2"/>
    <property type="match status" value="1"/>
</dbReference>
<dbReference type="InterPro" id="IPR035906">
    <property type="entry name" value="MetI-like_sf"/>
</dbReference>
<comment type="similarity">
    <text evidence="7">Belongs to the binding-protein-dependent transport system permease family.</text>
</comment>
<feature type="transmembrane region" description="Helical" evidence="7">
    <location>
        <begin position="205"/>
        <end position="225"/>
    </location>
</feature>